<keyword evidence="2" id="KW-0472">Membrane</keyword>
<protein>
    <submittedName>
        <fullName evidence="3">LISK family protein kinase</fullName>
    </submittedName>
</protein>
<feature type="compositionally biased region" description="Basic and acidic residues" evidence="1">
    <location>
        <begin position="86"/>
        <end position="123"/>
    </location>
</feature>
<keyword evidence="3" id="KW-0808">Transferase</keyword>
<evidence type="ECO:0000256" key="2">
    <source>
        <dbReference type="SAM" id="Phobius"/>
    </source>
</evidence>
<keyword evidence="4" id="KW-1185">Reference proteome</keyword>
<feature type="compositionally biased region" description="Basic and acidic residues" evidence="1">
    <location>
        <begin position="65"/>
        <end position="75"/>
    </location>
</feature>
<comment type="caution">
    <text evidence="3">The sequence shown here is derived from an EMBL/GenBank/DDBJ whole genome shotgun (WGS) entry which is preliminary data.</text>
</comment>
<reference evidence="3 4" key="1">
    <citation type="journal article" date="2013" name="Curr. Biol.">
        <title>The Genome of the Foraminiferan Reticulomyxa filosa.</title>
        <authorList>
            <person name="Glockner G."/>
            <person name="Hulsmann N."/>
            <person name="Schleicher M."/>
            <person name="Noegel A.A."/>
            <person name="Eichinger L."/>
            <person name="Gallinger C."/>
            <person name="Pawlowski J."/>
            <person name="Sierra R."/>
            <person name="Euteneuer U."/>
            <person name="Pillet L."/>
            <person name="Moustafa A."/>
            <person name="Platzer M."/>
            <person name="Groth M."/>
            <person name="Szafranski K."/>
            <person name="Schliwa M."/>
        </authorList>
    </citation>
    <scope>NUCLEOTIDE SEQUENCE [LARGE SCALE GENOMIC DNA]</scope>
</reference>
<feature type="non-terminal residue" evidence="3">
    <location>
        <position position="1"/>
    </location>
</feature>
<keyword evidence="2" id="KW-1133">Transmembrane helix</keyword>
<feature type="transmembrane region" description="Helical" evidence="2">
    <location>
        <begin position="6"/>
        <end position="24"/>
    </location>
</feature>
<feature type="compositionally biased region" description="Basic and acidic residues" evidence="1">
    <location>
        <begin position="381"/>
        <end position="408"/>
    </location>
</feature>
<feature type="region of interest" description="Disordered" evidence="1">
    <location>
        <begin position="60"/>
        <end position="123"/>
    </location>
</feature>
<dbReference type="Proteomes" id="UP000023152">
    <property type="component" value="Unassembled WGS sequence"/>
</dbReference>
<keyword evidence="3" id="KW-0418">Kinase</keyword>
<accession>X6MGX0</accession>
<gene>
    <name evidence="3" type="ORF">RFI_24105</name>
</gene>
<dbReference type="Gene3D" id="2.30.30.140">
    <property type="match status" value="1"/>
</dbReference>
<evidence type="ECO:0000313" key="4">
    <source>
        <dbReference type="Proteomes" id="UP000023152"/>
    </source>
</evidence>
<name>X6MGX0_RETFI</name>
<feature type="region of interest" description="Disordered" evidence="1">
    <location>
        <begin position="371"/>
        <end position="414"/>
    </location>
</feature>
<sequence length="420" mass="47795">ANFDFSFLNIVIVVVIVSLYMIYLQHQAHKSLAFPEEYVLEPIPEGSPGAVASEPLLIESNPLRDPNEHDNDKKVAPIAAPTQEAKQTEPPKTEAIAKVEEPVQPKEREEEKTKTEPVPKEDVKPVTQEYVKTEEVIKAEEPPKTVEQPIANIEELIKIEEPPKVDNSTQIEIPYEREEPALKNEQSQPLQVEIPTEPKQAEPRSPMTPKKNLYVIYENDNGKKRTWILSNKRTNWRECEVVDETDTQLKVHYISYHPKFDEWIDKDSDRIQGSSSRDINSLRKGDNLSAWYPKIQAWTEAEIELIDTKENKVKIAYIGTHDGAYLPLNSAKLSIVHKKLNDPFTGPENEQFEYVNIKVTYTSKVNSQSPVVEEASAEAAKPTKVESEPNVKEEKLDKTQEEIQKEKPNAAQRGGCCQIL</sequence>
<dbReference type="GO" id="GO:0016301">
    <property type="term" value="F:kinase activity"/>
    <property type="evidence" value="ECO:0007669"/>
    <property type="project" value="UniProtKB-KW"/>
</dbReference>
<keyword evidence="2" id="KW-0812">Transmembrane</keyword>
<dbReference type="EMBL" id="ASPP01020705">
    <property type="protein sequence ID" value="ETO13268.1"/>
    <property type="molecule type" value="Genomic_DNA"/>
</dbReference>
<dbReference type="OrthoDB" id="787137at2759"/>
<organism evidence="3 4">
    <name type="scientific">Reticulomyxa filosa</name>
    <dbReference type="NCBI Taxonomy" id="46433"/>
    <lineage>
        <taxon>Eukaryota</taxon>
        <taxon>Sar</taxon>
        <taxon>Rhizaria</taxon>
        <taxon>Retaria</taxon>
        <taxon>Foraminifera</taxon>
        <taxon>Monothalamids</taxon>
        <taxon>Reticulomyxidae</taxon>
        <taxon>Reticulomyxa</taxon>
    </lineage>
</organism>
<evidence type="ECO:0000256" key="1">
    <source>
        <dbReference type="SAM" id="MobiDB-lite"/>
    </source>
</evidence>
<dbReference type="AlphaFoldDB" id="X6MGX0"/>
<proteinExistence type="predicted"/>
<evidence type="ECO:0000313" key="3">
    <source>
        <dbReference type="EMBL" id="ETO13268.1"/>
    </source>
</evidence>